<sequence length="91" mass="10666">MNKKTLKLVYQTISNVLAEPKKALGEHIEIPEITKNLLVDWDKLVVEKAMEKIIQENKHYHIEYSHNENCLEVKISRQGHYLLNQDKEGVI</sequence>
<dbReference type="RefSeq" id="WP_279378557.1">
    <property type="nucleotide sequence ID" value="NZ_CP121769.1"/>
</dbReference>
<dbReference type="EMBL" id="CP121769">
    <property type="protein sequence ID" value="WGE10303.1"/>
    <property type="molecule type" value="Genomic_DNA"/>
</dbReference>
<dbReference type="AlphaFoldDB" id="A0AAJ6DA03"/>
<proteinExistence type="predicted"/>
<protein>
    <submittedName>
        <fullName evidence="1">Uncharacterized protein</fullName>
    </submittedName>
</protein>
<organism evidence="1 2">
    <name type="scientific">Glaesserella parasuis</name>
    <name type="common">Haemophilus parasuis</name>
    <dbReference type="NCBI Taxonomy" id="738"/>
    <lineage>
        <taxon>Bacteria</taxon>
        <taxon>Pseudomonadati</taxon>
        <taxon>Pseudomonadota</taxon>
        <taxon>Gammaproteobacteria</taxon>
        <taxon>Pasteurellales</taxon>
        <taxon>Pasteurellaceae</taxon>
        <taxon>Glaesserella</taxon>
    </lineage>
</organism>
<evidence type="ECO:0000313" key="1">
    <source>
        <dbReference type="EMBL" id="WGE10303.1"/>
    </source>
</evidence>
<evidence type="ECO:0000313" key="2">
    <source>
        <dbReference type="Proteomes" id="UP001222296"/>
    </source>
</evidence>
<gene>
    <name evidence="1" type="ORF">QBL01_01390</name>
</gene>
<accession>A0AAJ6DA03</accession>
<name>A0AAJ6DA03_GLAPU</name>
<reference evidence="1" key="1">
    <citation type="submission" date="2023-04" db="EMBL/GenBank/DDBJ databases">
        <title>Molecular characterization of the Integrative and Conjugative elements harboring multidrug-resistance gene from Glaesserella (Haemophilus) parasuis.</title>
        <authorList>
            <person name="Che Y."/>
            <person name="Zhou L."/>
        </authorList>
    </citation>
    <scope>NUCLEOTIDE SEQUENCE</scope>
    <source>
        <strain evidence="1">Z44</strain>
    </source>
</reference>
<dbReference type="Proteomes" id="UP001222296">
    <property type="component" value="Chromosome"/>
</dbReference>